<feature type="compositionally biased region" description="Polar residues" evidence="2">
    <location>
        <begin position="1456"/>
        <end position="1471"/>
    </location>
</feature>
<dbReference type="GO" id="GO:0005085">
    <property type="term" value="F:guanyl-nucleotide exchange factor activity"/>
    <property type="evidence" value="ECO:0007669"/>
    <property type="project" value="InterPro"/>
</dbReference>
<feature type="compositionally biased region" description="Basic and acidic residues" evidence="2">
    <location>
        <begin position="389"/>
        <end position="402"/>
    </location>
</feature>
<feature type="region of interest" description="Disordered" evidence="2">
    <location>
        <begin position="1830"/>
        <end position="1860"/>
    </location>
</feature>
<dbReference type="Pfam" id="PF22697">
    <property type="entry name" value="SOS1_NGEF_PH"/>
    <property type="match status" value="1"/>
</dbReference>
<evidence type="ECO:0000256" key="1">
    <source>
        <dbReference type="SAM" id="Coils"/>
    </source>
</evidence>
<keyword evidence="1" id="KW-0175">Coiled coil</keyword>
<dbReference type="CDD" id="cd13242">
    <property type="entry name" value="PH_puratrophin-1"/>
    <property type="match status" value="1"/>
</dbReference>
<evidence type="ECO:0000259" key="5">
    <source>
        <dbReference type="PROSITE" id="PS50010"/>
    </source>
</evidence>
<keyword evidence="7" id="KW-1185">Reference proteome</keyword>
<sequence>MHTRAQSRSCDNYLSIKDSESLDSCIQSTLSSVYAPFGATASTVLLQLFSVVERQYGGDGLRCLIDFLLPAKKILHTIQRESCLRFKGLLLYHEGWPLCIHEKIVLQLAPLHKVRLRQGDFYLQLVPLGRKAAKLVIKCLARSGRALAEITVPEGMYPRVFTADFLQDVTHERNLHPLQNCLLSTGAAVYRTPWRNVVNPVCVRNANEGIMQPGALSIGHLGTCSTHGSTGTLDSRRSSRDSLASQGADSTASEPFLSRRPSESDTYTNAGTLPAEEKSLRPSIDVEGGSRRGGNSKCLSFSTDLSTPRRRQSRDSAVFETRRLFRKSYMEALQNPMNLGSSSESVPEEGGEPTVEAETRPRCDSDTHPVRRGSLQRRLSPLLPLQRSIRSERRSKSLERSGKSAVKGHRTHSSSGESSPKKLMNGCAIRFGRLDLEMAFYSTERRGSKGDSGLPGSPSISESRRSSSAGEDSPKVSTHSASISAPPPVAPPSPVVPPRPAALPTGSSAPLPLLLTQLNTELLTSGAVSLPGNRDRSGHSVLQVCMRNRVWTDERLTSRELTSLLSYYCFTLRKEKRDLGLTVLVDSRRQQASPMLFSALSQLQASLPNALYSVLLLSDKEASIKLERDFSIPVLFIEVLFIEVLFIEVLFIEVLFTEVLFIKLLFTKILFIKILFIEVLFIKVLFTKVLFIKVLFTKILFIKILFIEVLFKVLSIKVLFIKVLFNKILFIEVLFIKVLFIDVLFIEVLFIEVLFIKVLFKILFIKVLFKVLSIKVLFIKVLFIKVLFIKVRFKILFIKVLFKVLSIKVLFIEVLFIKVLFIKVLSIKVLFIEVLFIKVLFIKVLFKILFKVLSIKVLFIEVLFIKVLFIKVLFFIKILFIKVLFIKVLFKVLSIKVLFIKVFFIEVLFIKVLFKVLSIKVLFIKVFFIEVLFIEVLFIEVLFIESEVLTSLKALLKHIDSSQLTRDLDGTFPYDHNHYIQFRQKMEQFCSSCSTAILSLQRSIDVVKSSSSLDTVKDVSEMINQQRNLMKCVLEDSQLNRLRLEGGTFLARVRKEETNETESYRDAVDAAYTLYNQLDEEVHKLVILSNKSLRELEKLLELRTFQEETERIRRWFSVEAEKHLAPLDSLSFTLSSLKEMRRSLEQFTEEAALQQKQAAALTQDPRRLSGSTLLELKQHMSSILQQAHTRGTELDILINLYEFYDSAQQWMTHCEDYFESLNLDENITSFSPEVLQTLQDYHKEATKFSLENFSSLNDTVARLDSPRQLQHWNHIWMKCQETRKHLEEVLDRAAVVREDPVSDSSLTADLTSDLSKTKEIPAICADLECTESRSSLPEIKHTFDFEDEKPHSAGPFSKIDSTFKSFLFPPERDKLFPSPLDDTDSDCTIDSSYSCHSEPGARHRRPPLKKMMKKTVSSELLGHHGYLGVYIRGLELSNDTSVEKKPQRPHVKSPVLTRTRSLPSPSISQGRQGDRENKRQSSKIQHIMDEMICTEREYVRSLSYIMEHYFPEMERPDLPQDLRGKRSIIFGNLEKLCDFHSQYFLKDLEQCTHSPLSVSACFLRHEDQFGMYALYSKNKPRSDALLTSHGNAFFKNKQMELEDKMDLASYLLKPIQRMSKYALLLKDLIKECGQSQEQELADLKTAEEMVKFQLRHGNDLLAMDAIRGCDVNLKEQGQLRCQDEFIVWCGRRKYLRHVFLFEDLILFSKTKKIEGGYDIYIYKQSYKTAEIGMTENVGDSGLRFEIWFRRRKSQDTFILQASSAESKAAWTSIIGKILWRQALRNRELRMQEMVSMGIGNKPFMDIKPSDAAISDRAVDYIMKGTESRTRSTISGSSYDHSSPFKRPHSTISNSSSSSSSSHSSSSFLSSLNLPLFSSALHPPLAHWHYDCIEEDELEHDAATEPSMTTEGSESSSHSCSSDGVNSVSSVSTLSVPCHSSLIMDSFSSESSFLCSSSVSSSPSHRFHKEHNDTNSFITAL</sequence>
<feature type="compositionally biased region" description="Polar residues" evidence="2">
    <location>
        <begin position="1830"/>
        <end position="1840"/>
    </location>
</feature>
<dbReference type="PANTHER" id="PTHR45845">
    <property type="entry name" value="RHO GUANINE NUCLEOTIDE EXCHANGE FACTOR-RELATED"/>
    <property type="match status" value="1"/>
</dbReference>
<feature type="transmembrane region" description="Helical" evidence="3">
    <location>
        <begin position="630"/>
        <end position="652"/>
    </location>
</feature>
<evidence type="ECO:0000256" key="2">
    <source>
        <dbReference type="SAM" id="MobiDB-lite"/>
    </source>
</evidence>
<dbReference type="InterPro" id="IPR001849">
    <property type="entry name" value="PH_domain"/>
</dbReference>
<keyword evidence="3" id="KW-1133">Transmembrane helix</keyword>
<dbReference type="CDD" id="cd00160">
    <property type="entry name" value="RhoGEF"/>
    <property type="match status" value="1"/>
</dbReference>
<feature type="domain" description="DH" evidence="5">
    <location>
        <begin position="1483"/>
        <end position="1660"/>
    </location>
</feature>
<evidence type="ECO:0000313" key="7">
    <source>
        <dbReference type="Proteomes" id="UP001274896"/>
    </source>
</evidence>
<dbReference type="Gene3D" id="1.20.900.10">
    <property type="entry name" value="Dbl homology (DH) domain"/>
    <property type="match status" value="1"/>
</dbReference>
<dbReference type="PROSITE" id="PS50010">
    <property type="entry name" value="DH_2"/>
    <property type="match status" value="1"/>
</dbReference>
<keyword evidence="3" id="KW-0472">Membrane</keyword>
<dbReference type="Pfam" id="PF00621">
    <property type="entry name" value="RhoGEF"/>
    <property type="match status" value="1"/>
</dbReference>
<feature type="transmembrane region" description="Helical" evidence="3">
    <location>
        <begin position="893"/>
        <end position="914"/>
    </location>
</feature>
<dbReference type="InterPro" id="IPR035899">
    <property type="entry name" value="DBL_dom_sf"/>
</dbReference>
<reference evidence="6" key="1">
    <citation type="submission" date="2023-06" db="EMBL/GenBank/DDBJ databases">
        <title>Male Hemibagrus guttatus genome.</title>
        <authorList>
            <person name="Bian C."/>
        </authorList>
    </citation>
    <scope>NUCLEOTIDE SEQUENCE</scope>
    <source>
        <strain evidence="6">Male_cb2023</strain>
        <tissue evidence="6">Muscle</tissue>
    </source>
</reference>
<feature type="transmembrane region" description="Helical" evidence="3">
    <location>
        <begin position="762"/>
        <end position="788"/>
    </location>
</feature>
<feature type="region of interest" description="Disordered" evidence="2">
    <location>
        <begin position="1900"/>
        <end position="1921"/>
    </location>
</feature>
<dbReference type="InterPro" id="IPR055251">
    <property type="entry name" value="SOS1_NGEF_PH"/>
</dbReference>
<feature type="coiled-coil region" evidence="1">
    <location>
        <begin position="1137"/>
        <end position="1164"/>
    </location>
</feature>
<feature type="transmembrane region" description="Helical" evidence="3">
    <location>
        <begin position="858"/>
        <end position="881"/>
    </location>
</feature>
<name>A0AAE0UQY6_9TELE</name>
<dbReference type="Gene3D" id="2.30.29.30">
    <property type="entry name" value="Pleckstrin-homology domain (PH domain)/Phosphotyrosine-binding domain (PTB)"/>
    <property type="match status" value="1"/>
</dbReference>
<dbReference type="InterPro" id="IPR052231">
    <property type="entry name" value="Rho_GEF_signaling-related"/>
</dbReference>
<feature type="region of interest" description="Disordered" evidence="2">
    <location>
        <begin position="1439"/>
        <end position="1483"/>
    </location>
</feature>
<dbReference type="PANTHER" id="PTHR45845:SF1">
    <property type="entry name" value="PLECKSTRIN HOMOLOGY AND RHOGEF DOMAIN CONTAINING G4B"/>
    <property type="match status" value="1"/>
</dbReference>
<dbReference type="SUPFAM" id="SSF50729">
    <property type="entry name" value="PH domain-like"/>
    <property type="match status" value="1"/>
</dbReference>
<feature type="region of interest" description="Disordered" evidence="2">
    <location>
        <begin position="227"/>
        <end position="317"/>
    </location>
</feature>
<feature type="region of interest" description="Disordered" evidence="2">
    <location>
        <begin position="335"/>
        <end position="423"/>
    </location>
</feature>
<feature type="transmembrane region" description="Helical" evidence="3">
    <location>
        <begin position="664"/>
        <end position="686"/>
    </location>
</feature>
<evidence type="ECO:0000259" key="4">
    <source>
        <dbReference type="PROSITE" id="PS50003"/>
    </source>
</evidence>
<organism evidence="6 7">
    <name type="scientific">Hemibagrus guttatus</name>
    <dbReference type="NCBI Taxonomy" id="175788"/>
    <lineage>
        <taxon>Eukaryota</taxon>
        <taxon>Metazoa</taxon>
        <taxon>Chordata</taxon>
        <taxon>Craniata</taxon>
        <taxon>Vertebrata</taxon>
        <taxon>Euteleostomi</taxon>
        <taxon>Actinopterygii</taxon>
        <taxon>Neopterygii</taxon>
        <taxon>Teleostei</taxon>
        <taxon>Ostariophysi</taxon>
        <taxon>Siluriformes</taxon>
        <taxon>Bagridae</taxon>
        <taxon>Hemibagrus</taxon>
    </lineage>
</organism>
<feature type="transmembrane region" description="Helical" evidence="3">
    <location>
        <begin position="827"/>
        <end position="846"/>
    </location>
</feature>
<evidence type="ECO:0000256" key="3">
    <source>
        <dbReference type="SAM" id="Phobius"/>
    </source>
</evidence>
<dbReference type="SUPFAM" id="SSF48065">
    <property type="entry name" value="DBL homology domain (DH-domain)"/>
    <property type="match status" value="1"/>
</dbReference>
<protein>
    <recommendedName>
        <fullName evidence="8">Pleckstrin homology domain-containing family G member 4B</fullName>
    </recommendedName>
</protein>
<feature type="transmembrane region" description="Helical" evidence="3">
    <location>
        <begin position="734"/>
        <end position="756"/>
    </location>
</feature>
<feature type="region of interest" description="Disordered" evidence="2">
    <location>
        <begin position="1959"/>
        <end position="1980"/>
    </location>
</feature>
<keyword evidence="3" id="KW-0812">Transmembrane</keyword>
<feature type="compositionally biased region" description="Polar residues" evidence="2">
    <location>
        <begin position="244"/>
        <end position="253"/>
    </location>
</feature>
<feature type="transmembrane region" description="Helical" evidence="3">
    <location>
        <begin position="800"/>
        <end position="821"/>
    </location>
</feature>
<feature type="transmembrane region" description="Helical" evidence="3">
    <location>
        <begin position="921"/>
        <end position="944"/>
    </location>
</feature>
<feature type="transmembrane region" description="Helical" evidence="3">
    <location>
        <begin position="692"/>
        <end position="714"/>
    </location>
</feature>
<feature type="domain" description="PH" evidence="4">
    <location>
        <begin position="1672"/>
        <end position="1779"/>
    </location>
</feature>
<evidence type="ECO:0008006" key="8">
    <source>
        <dbReference type="Google" id="ProtNLM"/>
    </source>
</evidence>
<dbReference type="EMBL" id="JAUCMX010000020">
    <property type="protein sequence ID" value="KAK3515588.1"/>
    <property type="molecule type" value="Genomic_DNA"/>
</dbReference>
<accession>A0AAE0UQY6</accession>
<dbReference type="InterPro" id="IPR011993">
    <property type="entry name" value="PH-like_dom_sf"/>
</dbReference>
<comment type="caution">
    <text evidence="6">The sequence shown here is derived from an EMBL/GenBank/DDBJ whole genome shotgun (WGS) entry which is preliminary data.</text>
</comment>
<feature type="region of interest" description="Disordered" evidence="2">
    <location>
        <begin position="444"/>
        <end position="508"/>
    </location>
</feature>
<evidence type="ECO:0000313" key="6">
    <source>
        <dbReference type="EMBL" id="KAK3515588.1"/>
    </source>
</evidence>
<dbReference type="SUPFAM" id="SSF141571">
    <property type="entry name" value="Pentapeptide repeat-like"/>
    <property type="match status" value="1"/>
</dbReference>
<feature type="compositionally biased region" description="Pro residues" evidence="2">
    <location>
        <begin position="485"/>
        <end position="501"/>
    </location>
</feature>
<feature type="compositionally biased region" description="Low complexity" evidence="2">
    <location>
        <begin position="455"/>
        <end position="471"/>
    </location>
</feature>
<feature type="compositionally biased region" description="Basic and acidic residues" evidence="2">
    <location>
        <begin position="357"/>
        <end position="369"/>
    </location>
</feature>
<feature type="compositionally biased region" description="Low complexity" evidence="2">
    <location>
        <begin position="1912"/>
        <end position="1921"/>
    </location>
</feature>
<dbReference type="PROSITE" id="PS50003">
    <property type="entry name" value="PH_DOMAIN"/>
    <property type="match status" value="1"/>
</dbReference>
<gene>
    <name evidence="6" type="ORF">QTP70_024616</name>
</gene>
<proteinExistence type="predicted"/>
<feature type="compositionally biased region" description="Low complexity" evidence="2">
    <location>
        <begin position="376"/>
        <end position="388"/>
    </location>
</feature>
<dbReference type="SMART" id="SM00233">
    <property type="entry name" value="PH"/>
    <property type="match status" value="1"/>
</dbReference>
<feature type="compositionally biased region" description="Polar residues" evidence="2">
    <location>
        <begin position="297"/>
        <end position="306"/>
    </location>
</feature>
<dbReference type="InterPro" id="IPR000219">
    <property type="entry name" value="DH_dom"/>
</dbReference>
<dbReference type="SMART" id="SM00325">
    <property type="entry name" value="RhoGEF"/>
    <property type="match status" value="1"/>
</dbReference>
<dbReference type="Proteomes" id="UP001274896">
    <property type="component" value="Unassembled WGS sequence"/>
</dbReference>